<accession>A0ABR9YP99</accession>
<protein>
    <submittedName>
        <fullName evidence="3">Arc family DNA-binding protein</fullName>
    </submittedName>
</protein>
<evidence type="ECO:0000313" key="4">
    <source>
        <dbReference type="Proteomes" id="UP000644588"/>
    </source>
</evidence>
<evidence type="ECO:0000313" key="3">
    <source>
        <dbReference type="EMBL" id="MBF0883634.1"/>
    </source>
</evidence>
<dbReference type="RefSeq" id="WP_194265435.1">
    <property type="nucleotide sequence ID" value="NZ_JABCQF010000011.1"/>
</dbReference>
<comment type="caution">
    <text evidence="3">The sequence shown here is derived from an EMBL/GenBank/DDBJ whole genome shotgun (WGS) entry which is preliminary data.</text>
</comment>
<organism evidence="3 4">
    <name type="scientific">Gluconobacter potus</name>
    <dbReference type="NCBI Taxonomy" id="2724927"/>
    <lineage>
        <taxon>Bacteria</taxon>
        <taxon>Pseudomonadati</taxon>
        <taxon>Pseudomonadota</taxon>
        <taxon>Alphaproteobacteria</taxon>
        <taxon>Acetobacterales</taxon>
        <taxon>Acetobacteraceae</taxon>
        <taxon>Gluconobacter</taxon>
    </lineage>
</organism>
<proteinExistence type="predicted"/>
<reference evidence="3" key="1">
    <citation type="submission" date="2020-04" db="EMBL/GenBank/DDBJ databases">
        <authorList>
            <person name="Sombolestani A."/>
        </authorList>
    </citation>
    <scope>NUCLEOTIDE SEQUENCE</scope>
    <source>
        <strain evidence="3">R-71646</strain>
    </source>
</reference>
<dbReference type="Proteomes" id="UP000644588">
    <property type="component" value="Unassembled WGS sequence"/>
</dbReference>
<dbReference type="GO" id="GO:0003677">
    <property type="term" value="F:DNA binding"/>
    <property type="evidence" value="ECO:0007669"/>
    <property type="project" value="UniProtKB-KW"/>
</dbReference>
<dbReference type="InterPro" id="IPR013321">
    <property type="entry name" value="Arc_rbn_hlx_hlx"/>
</dbReference>
<evidence type="ECO:0000256" key="1">
    <source>
        <dbReference type="SAM" id="MobiDB-lite"/>
    </source>
</evidence>
<reference evidence="3" key="2">
    <citation type="submission" date="2020-11" db="EMBL/GenBank/DDBJ databases">
        <title>Description of novel Gluconobacter species.</title>
        <authorList>
            <person name="Cleenwerck I."/>
            <person name="Cnockaert M."/>
            <person name="Borremans W."/>
            <person name="Wieme A.D."/>
            <person name="De Vuyst L."/>
            <person name="Vandamme P."/>
        </authorList>
    </citation>
    <scope>NUCLEOTIDE SEQUENCE</scope>
    <source>
        <strain evidence="3">R-71646</strain>
    </source>
</reference>
<gene>
    <name evidence="3" type="ORF">HKD31_12910</name>
</gene>
<dbReference type="Gene3D" id="1.10.1220.10">
    <property type="entry name" value="Met repressor-like"/>
    <property type="match status" value="1"/>
</dbReference>
<feature type="region of interest" description="Disordered" evidence="1">
    <location>
        <begin position="40"/>
        <end position="60"/>
    </location>
</feature>
<dbReference type="InterPro" id="IPR010985">
    <property type="entry name" value="Ribbon_hlx_hlx"/>
</dbReference>
<dbReference type="EMBL" id="JABCQF010000011">
    <property type="protein sequence ID" value="MBF0883634.1"/>
    <property type="molecule type" value="Genomic_DNA"/>
</dbReference>
<feature type="domain" description="Arc-like DNA binding" evidence="2">
    <location>
        <begin position="7"/>
        <end position="40"/>
    </location>
</feature>
<evidence type="ECO:0000259" key="2">
    <source>
        <dbReference type="Pfam" id="PF03869"/>
    </source>
</evidence>
<dbReference type="InterPro" id="IPR005569">
    <property type="entry name" value="Arc_DNA-bd_dom"/>
</dbReference>
<name>A0ABR9YP99_9PROT</name>
<dbReference type="Pfam" id="PF03869">
    <property type="entry name" value="Arc"/>
    <property type="match status" value="1"/>
</dbReference>
<sequence length="60" mass="7075">MTTSTITFRMDEATRQYLEDRARRHDRSMNKEFSAIMRELREKEKAPDPAVGSKSDAFHQ</sequence>
<keyword evidence="4" id="KW-1185">Reference proteome</keyword>
<dbReference type="SUPFAM" id="SSF47598">
    <property type="entry name" value="Ribbon-helix-helix"/>
    <property type="match status" value="1"/>
</dbReference>
<keyword evidence="3" id="KW-0238">DNA-binding</keyword>